<dbReference type="Proteomes" id="UP000234530">
    <property type="component" value="Chromosome"/>
</dbReference>
<evidence type="ECO:0000256" key="4">
    <source>
        <dbReference type="ARBA" id="ARBA00022692"/>
    </source>
</evidence>
<organism evidence="9 10">
    <name type="scientific">Paracoccus zhejiangensis</name>
    <dbReference type="NCBI Taxonomy" id="1077935"/>
    <lineage>
        <taxon>Bacteria</taxon>
        <taxon>Pseudomonadati</taxon>
        <taxon>Pseudomonadota</taxon>
        <taxon>Alphaproteobacteria</taxon>
        <taxon>Rhodobacterales</taxon>
        <taxon>Paracoccaceae</taxon>
        <taxon>Paracoccus</taxon>
    </lineage>
</organism>
<feature type="transmembrane region" description="Helical" evidence="7">
    <location>
        <begin position="239"/>
        <end position="257"/>
    </location>
</feature>
<keyword evidence="7" id="KW-0813">Transport</keyword>
<feature type="transmembrane region" description="Helical" evidence="7">
    <location>
        <begin position="397"/>
        <end position="423"/>
    </location>
</feature>
<protein>
    <recommendedName>
        <fullName evidence="7">TRAP transporter large permease protein</fullName>
    </recommendedName>
</protein>
<feature type="transmembrane region" description="Helical" evidence="7">
    <location>
        <begin position="211"/>
        <end position="233"/>
    </location>
</feature>
<gene>
    <name evidence="9" type="ORF">CX676_00555</name>
</gene>
<dbReference type="EMBL" id="CP025430">
    <property type="protein sequence ID" value="AUH62838.1"/>
    <property type="molecule type" value="Genomic_DNA"/>
</dbReference>
<feature type="transmembrane region" description="Helical" evidence="7">
    <location>
        <begin position="52"/>
        <end position="73"/>
    </location>
</feature>
<evidence type="ECO:0000256" key="3">
    <source>
        <dbReference type="ARBA" id="ARBA00022519"/>
    </source>
</evidence>
<dbReference type="InterPro" id="IPR010656">
    <property type="entry name" value="DctM"/>
</dbReference>
<dbReference type="PIRSF" id="PIRSF006066">
    <property type="entry name" value="HI0050"/>
    <property type="match status" value="1"/>
</dbReference>
<comment type="caution">
    <text evidence="7">Lacks conserved residue(s) required for the propagation of feature annotation.</text>
</comment>
<evidence type="ECO:0000313" key="10">
    <source>
        <dbReference type="Proteomes" id="UP000234530"/>
    </source>
</evidence>
<dbReference type="AlphaFoldDB" id="A0A2H5EU69"/>
<sequence>MAFMLTLWLVLLALGMSVALTLGVSSLAQLWMDGTPLVVIAQRMTKSISDSFPLLAVPFFIFAGNLMNTGGITERIFGLARVMVGHMRGGLGHVNVVASVVFSGMSGSALADAGGLGNMEIRAMRKAGYDAGFAGAVTVASCIIGPMIPPSIPMVLYGVLADVSIGRLFLGGVVPGLLTAGALMIMIAWFARRRDYPRDPVPSLGDVRIAFLRAALPIATPGIIIAGIAFGLFSPTEAAVVASLYALVLSFCIYREMSLRDLWKVILDTIRMSAMVCLIVATASIFAWILAAHQAPMRLASWLLTLTDDPLMLLIIINIAVLVAGFFIEGLAIMILIVPVLAPTLISAGIDPVHFGVVFIFNLMIGLMTPPMGVGLFVVSGVSGIRLETLIRATIPFLIPLVAVLILLILVPGFVTGLPNLLLGPP</sequence>
<dbReference type="PANTHER" id="PTHR33362">
    <property type="entry name" value="SIALIC ACID TRAP TRANSPORTER PERMEASE PROTEIN SIAT-RELATED"/>
    <property type="match status" value="1"/>
</dbReference>
<evidence type="ECO:0000313" key="9">
    <source>
        <dbReference type="EMBL" id="AUH62838.1"/>
    </source>
</evidence>
<comment type="similarity">
    <text evidence="7">Belongs to the TRAP transporter large permease family.</text>
</comment>
<reference evidence="9 10" key="1">
    <citation type="journal article" date="2013" name="Antonie Van Leeuwenhoek">
        <title>Paracoccus zhejiangensis sp. nov., isolated from activated sludge in wastewater-treatment system.</title>
        <authorList>
            <person name="Wu Z.G."/>
            <person name="Zhang D.F."/>
            <person name="Liu Y.L."/>
            <person name="Wang F."/>
            <person name="Jiang X."/>
            <person name="Li C."/>
            <person name="Li S.P."/>
            <person name="Hong Q."/>
            <person name="Li W.J."/>
        </authorList>
    </citation>
    <scope>NUCLEOTIDE SEQUENCE [LARGE SCALE GENOMIC DNA]</scope>
    <source>
        <strain evidence="9 10">J6</strain>
    </source>
</reference>
<dbReference type="Pfam" id="PF06808">
    <property type="entry name" value="DctM"/>
    <property type="match status" value="1"/>
</dbReference>
<keyword evidence="10" id="KW-1185">Reference proteome</keyword>
<evidence type="ECO:0000256" key="1">
    <source>
        <dbReference type="ARBA" id="ARBA00004429"/>
    </source>
</evidence>
<comment type="function">
    <text evidence="7">Part of the tripartite ATP-independent periplasmic (TRAP) transport system.</text>
</comment>
<dbReference type="RefSeq" id="WP_101750882.1">
    <property type="nucleotide sequence ID" value="NZ_CP025430.1"/>
</dbReference>
<accession>A0A2H5EU69</accession>
<dbReference type="GO" id="GO:0022857">
    <property type="term" value="F:transmembrane transporter activity"/>
    <property type="evidence" value="ECO:0007669"/>
    <property type="project" value="UniProtKB-UniRule"/>
</dbReference>
<keyword evidence="3 7" id="KW-0997">Cell inner membrane</keyword>
<comment type="subcellular location">
    <subcellularLocation>
        <location evidence="1 7">Cell inner membrane</location>
        <topology evidence="1 7">Multi-pass membrane protein</topology>
    </subcellularLocation>
</comment>
<evidence type="ECO:0000256" key="2">
    <source>
        <dbReference type="ARBA" id="ARBA00022475"/>
    </source>
</evidence>
<feature type="transmembrane region" description="Helical" evidence="7">
    <location>
        <begin position="168"/>
        <end position="190"/>
    </location>
</feature>
<dbReference type="InterPro" id="IPR004681">
    <property type="entry name" value="TRAP_DctM"/>
</dbReference>
<dbReference type="OrthoDB" id="9790209at2"/>
<feature type="domain" description="TRAP C4-dicarboxylate transport system permease DctM subunit" evidence="8">
    <location>
        <begin position="7"/>
        <end position="413"/>
    </location>
</feature>
<comment type="subunit">
    <text evidence="7">The complex comprises the extracytoplasmic solute receptor protein and the two transmembrane proteins.</text>
</comment>
<name>A0A2H5EU69_9RHOB</name>
<dbReference type="KEGG" id="pzh:CX676_00555"/>
<dbReference type="GO" id="GO:0005886">
    <property type="term" value="C:plasma membrane"/>
    <property type="evidence" value="ECO:0007669"/>
    <property type="project" value="UniProtKB-SubCell"/>
</dbReference>
<feature type="transmembrane region" description="Helical" evidence="7">
    <location>
        <begin position="269"/>
        <end position="291"/>
    </location>
</feature>
<evidence type="ECO:0000256" key="5">
    <source>
        <dbReference type="ARBA" id="ARBA00022989"/>
    </source>
</evidence>
<dbReference type="PANTHER" id="PTHR33362:SF3">
    <property type="entry name" value="SIALIC ACID TRAP TRANSPORTER PERMEASE PROTEIN SIAT"/>
    <property type="match status" value="1"/>
</dbReference>
<dbReference type="NCBIfam" id="TIGR00786">
    <property type="entry name" value="dctM"/>
    <property type="match status" value="1"/>
</dbReference>
<keyword evidence="5 7" id="KW-1133">Transmembrane helix</keyword>
<feature type="transmembrane region" description="Helical" evidence="7">
    <location>
        <begin position="353"/>
        <end position="377"/>
    </location>
</feature>
<proteinExistence type="inferred from homology"/>
<keyword evidence="2" id="KW-1003">Cell membrane</keyword>
<keyword evidence="6 7" id="KW-0472">Membrane</keyword>
<evidence type="ECO:0000259" key="8">
    <source>
        <dbReference type="Pfam" id="PF06808"/>
    </source>
</evidence>
<feature type="transmembrane region" description="Helical" evidence="7">
    <location>
        <begin position="127"/>
        <end position="148"/>
    </location>
</feature>
<evidence type="ECO:0000256" key="7">
    <source>
        <dbReference type="RuleBase" id="RU369079"/>
    </source>
</evidence>
<evidence type="ECO:0000256" key="6">
    <source>
        <dbReference type="ARBA" id="ARBA00023136"/>
    </source>
</evidence>
<keyword evidence="4 7" id="KW-0812">Transmembrane</keyword>
<feature type="transmembrane region" description="Helical" evidence="7">
    <location>
        <begin position="311"/>
        <end position="341"/>
    </location>
</feature>